<dbReference type="InterPro" id="IPR007569">
    <property type="entry name" value="DUF559"/>
</dbReference>
<dbReference type="SUPFAM" id="SSF52980">
    <property type="entry name" value="Restriction endonuclease-like"/>
    <property type="match status" value="1"/>
</dbReference>
<evidence type="ECO:0000313" key="2">
    <source>
        <dbReference type="EMBL" id="MBE1515815.1"/>
    </source>
</evidence>
<organism evidence="2 3">
    <name type="scientific">Nesterenkonia halotolerans</name>
    <dbReference type="NCBI Taxonomy" id="225325"/>
    <lineage>
        <taxon>Bacteria</taxon>
        <taxon>Bacillati</taxon>
        <taxon>Actinomycetota</taxon>
        <taxon>Actinomycetes</taxon>
        <taxon>Micrococcales</taxon>
        <taxon>Micrococcaceae</taxon>
        <taxon>Nesterenkonia</taxon>
    </lineage>
</organism>
<dbReference type="InterPro" id="IPR011335">
    <property type="entry name" value="Restrct_endonuc-II-like"/>
</dbReference>
<feature type="domain" description="DUF559" evidence="1">
    <location>
        <begin position="249"/>
        <end position="305"/>
    </location>
</feature>
<evidence type="ECO:0000259" key="1">
    <source>
        <dbReference type="Pfam" id="PF04480"/>
    </source>
</evidence>
<accession>A0ABR9JA91</accession>
<dbReference type="Gene3D" id="3.40.960.10">
    <property type="entry name" value="VSR Endonuclease"/>
    <property type="match status" value="1"/>
</dbReference>
<protein>
    <recommendedName>
        <fullName evidence="1">DUF559 domain-containing protein</fullName>
    </recommendedName>
</protein>
<sequence length="314" mass="35150">MRRPRELPTGLARGPFLYGDLLGVGFSQERVRRRDISQLSWGIHVHQRAVPDTPETQILQRALILARALPECWLSHTTAAQLYGWPLPPELKQGGVVHLSQPAGTTRRIRRPAVTHHRVRIRTGDLTDWNGATITTPVRTWFDMAGLLSLDELVIIGDHLVRRPYPFYDGRREPYATRDQLNEVVESMSGSPGRKQALAAASLVRVGADSARETKLRLALLRAGLPEPSLQVPARPDSRNSPCADMGYPELKLAMEYDGGTHFTAQQARFDQRRNNTFVSAGWTVLHFNADDNAEGFTSAVKQVEEAISRLKRL</sequence>
<dbReference type="RefSeq" id="WP_192592601.1">
    <property type="nucleotide sequence ID" value="NZ_JADBEE010000002.1"/>
</dbReference>
<comment type="caution">
    <text evidence="2">The sequence shown here is derived from an EMBL/GenBank/DDBJ whole genome shotgun (WGS) entry which is preliminary data.</text>
</comment>
<proteinExistence type="predicted"/>
<gene>
    <name evidence="2" type="ORF">H4W26_002607</name>
</gene>
<name>A0ABR9JA91_9MICC</name>
<keyword evidence="3" id="KW-1185">Reference proteome</keyword>
<evidence type="ECO:0000313" key="3">
    <source>
        <dbReference type="Proteomes" id="UP000636579"/>
    </source>
</evidence>
<dbReference type="Proteomes" id="UP000636579">
    <property type="component" value="Unassembled WGS sequence"/>
</dbReference>
<dbReference type="EMBL" id="JADBEE010000002">
    <property type="protein sequence ID" value="MBE1515815.1"/>
    <property type="molecule type" value="Genomic_DNA"/>
</dbReference>
<dbReference type="Pfam" id="PF04480">
    <property type="entry name" value="DUF559"/>
    <property type="match status" value="1"/>
</dbReference>
<reference evidence="2 3" key="1">
    <citation type="submission" date="2020-10" db="EMBL/GenBank/DDBJ databases">
        <title>Sequencing the genomes of 1000 actinobacteria strains.</title>
        <authorList>
            <person name="Klenk H.-P."/>
        </authorList>
    </citation>
    <scope>NUCLEOTIDE SEQUENCE [LARGE SCALE GENOMIC DNA]</scope>
    <source>
        <strain evidence="2 3">DSM 15474</strain>
    </source>
</reference>